<proteinExistence type="predicted"/>
<protein>
    <recommendedName>
        <fullName evidence="2">Myb-like domain-containing protein</fullName>
    </recommendedName>
</protein>
<comment type="caution">
    <text evidence="3">The sequence shown here is derived from an EMBL/GenBank/DDBJ whole genome shotgun (WGS) entry which is preliminary data.</text>
</comment>
<dbReference type="InterPro" id="IPR009057">
    <property type="entry name" value="Homeodomain-like_sf"/>
</dbReference>
<reference evidence="3" key="1">
    <citation type="submission" date="2021-03" db="EMBL/GenBank/DDBJ databases">
        <authorList>
            <person name="Tagirdzhanova G."/>
        </authorList>
    </citation>
    <scope>NUCLEOTIDE SEQUENCE</scope>
</reference>
<dbReference type="AlphaFoldDB" id="A0A8H3FAY8"/>
<keyword evidence="4" id="KW-1185">Reference proteome</keyword>
<name>A0A8H3FAY8_9LECA</name>
<evidence type="ECO:0000259" key="2">
    <source>
        <dbReference type="PROSITE" id="PS50090"/>
    </source>
</evidence>
<evidence type="ECO:0000256" key="1">
    <source>
        <dbReference type="SAM" id="MobiDB-lite"/>
    </source>
</evidence>
<feature type="compositionally biased region" description="Basic and acidic residues" evidence="1">
    <location>
        <begin position="298"/>
        <end position="307"/>
    </location>
</feature>
<dbReference type="Gene3D" id="1.10.10.60">
    <property type="entry name" value="Homeodomain-like"/>
    <property type="match status" value="1"/>
</dbReference>
<organism evidence="3 4">
    <name type="scientific">Gomphillus americanus</name>
    <dbReference type="NCBI Taxonomy" id="1940652"/>
    <lineage>
        <taxon>Eukaryota</taxon>
        <taxon>Fungi</taxon>
        <taxon>Dikarya</taxon>
        <taxon>Ascomycota</taxon>
        <taxon>Pezizomycotina</taxon>
        <taxon>Lecanoromycetes</taxon>
        <taxon>OSLEUM clade</taxon>
        <taxon>Ostropomycetidae</taxon>
        <taxon>Ostropales</taxon>
        <taxon>Graphidaceae</taxon>
        <taxon>Gomphilloideae</taxon>
        <taxon>Gomphillus</taxon>
    </lineage>
</organism>
<sequence>MPYPPFSEVPSSRSYQSDYTPTGHERPSAAWTTEDDTQLMQLRTQGMNWGPISTNFPGKTSNACRKRHERLMEKKNAESWDDSTRIEHLSRAYLQVREQMWKILAETLGEKWQTVETKCMEKGLKTLTTAGRAARRHDLAKESTPPISGPDFNGSALCLSMGHSPTPSNNAVGAMISDQHLSAYRYPNTFQPQRQGSISSNGSIVSATTMNMAPQVIPMQYNNYSAGQPLYNITQTASTASPSYMTTAFTPNNFTAYAQPPNTPSMNPNYEPVPVTRNSPHTVPALPPPASLLAPGRSHREPITTSY</sequence>
<dbReference type="InterPro" id="IPR001005">
    <property type="entry name" value="SANT/Myb"/>
</dbReference>
<feature type="region of interest" description="Disordered" evidence="1">
    <location>
        <begin position="260"/>
        <end position="307"/>
    </location>
</feature>
<dbReference type="Pfam" id="PF13921">
    <property type="entry name" value="Myb_DNA-bind_6"/>
    <property type="match status" value="1"/>
</dbReference>
<evidence type="ECO:0000313" key="3">
    <source>
        <dbReference type="EMBL" id="CAF9918718.1"/>
    </source>
</evidence>
<dbReference type="EMBL" id="CAJPDQ010000013">
    <property type="protein sequence ID" value="CAF9918718.1"/>
    <property type="molecule type" value="Genomic_DNA"/>
</dbReference>
<dbReference type="OrthoDB" id="4151352at2759"/>
<dbReference type="SUPFAM" id="SSF46689">
    <property type="entry name" value="Homeodomain-like"/>
    <property type="match status" value="1"/>
</dbReference>
<dbReference type="Proteomes" id="UP000664169">
    <property type="component" value="Unassembled WGS sequence"/>
</dbReference>
<dbReference type="PROSITE" id="PS50090">
    <property type="entry name" value="MYB_LIKE"/>
    <property type="match status" value="1"/>
</dbReference>
<evidence type="ECO:0000313" key="4">
    <source>
        <dbReference type="Proteomes" id="UP000664169"/>
    </source>
</evidence>
<feature type="compositionally biased region" description="Polar residues" evidence="1">
    <location>
        <begin position="9"/>
        <end position="20"/>
    </location>
</feature>
<feature type="domain" description="Myb-like" evidence="2">
    <location>
        <begin position="23"/>
        <end position="72"/>
    </location>
</feature>
<feature type="region of interest" description="Disordered" evidence="1">
    <location>
        <begin position="1"/>
        <end position="33"/>
    </location>
</feature>
<dbReference type="CDD" id="cd00167">
    <property type="entry name" value="SANT"/>
    <property type="match status" value="1"/>
</dbReference>
<accession>A0A8H3FAY8</accession>
<gene>
    <name evidence="3" type="ORF">GOMPHAMPRED_001604</name>
</gene>